<gene>
    <name evidence="1" type="ORF">C1H84_05000</name>
</gene>
<evidence type="ECO:0000313" key="1">
    <source>
        <dbReference type="EMBL" id="RBM02789.1"/>
    </source>
</evidence>
<keyword evidence="2" id="KW-1185">Reference proteome</keyword>
<dbReference type="EMBL" id="POAF01000002">
    <property type="protein sequence ID" value="RBM02789.1"/>
    <property type="molecule type" value="Genomic_DNA"/>
</dbReference>
<accession>A0A365YJS0</accession>
<evidence type="ECO:0000313" key="2">
    <source>
        <dbReference type="Proteomes" id="UP000252167"/>
    </source>
</evidence>
<comment type="caution">
    <text evidence="1">The sequence shown here is derived from an EMBL/GenBank/DDBJ whole genome shotgun (WGS) entry which is preliminary data.</text>
</comment>
<reference evidence="1 2" key="1">
    <citation type="submission" date="2018-01" db="EMBL/GenBank/DDBJ databases">
        <title>Glutamicibacter soli strain NHPC-3 Whole genome sequence and assembly.</title>
        <authorList>
            <person name="Choudhury P."/>
            <person name="Gupta D."/>
            <person name="Sengupta K."/>
            <person name="Jawed A."/>
            <person name="Sultana N."/>
            <person name="Saha P."/>
        </authorList>
    </citation>
    <scope>NUCLEOTIDE SEQUENCE [LARGE SCALE GENOMIC DNA]</scope>
    <source>
        <strain evidence="1 2">NHPC-3</strain>
    </source>
</reference>
<dbReference type="Proteomes" id="UP000252167">
    <property type="component" value="Unassembled WGS sequence"/>
</dbReference>
<sequence>MVVSAPAATCNPRYGENARIQVTVTGAEGNVVLDTKGPMDDDGAFEFTFAIPQDMPPGTSEVTAIPADVDWCDDTGTSNRLKTTDDLDRTSCVIPIKLLQITR</sequence>
<proteinExistence type="predicted"/>
<organism evidence="1 2">
    <name type="scientific">Glutamicibacter soli</name>
    <dbReference type="NCBI Taxonomy" id="453836"/>
    <lineage>
        <taxon>Bacteria</taxon>
        <taxon>Bacillati</taxon>
        <taxon>Actinomycetota</taxon>
        <taxon>Actinomycetes</taxon>
        <taxon>Micrococcales</taxon>
        <taxon>Micrococcaceae</taxon>
        <taxon>Glutamicibacter</taxon>
    </lineage>
</organism>
<dbReference type="AlphaFoldDB" id="A0A365YJS0"/>
<name>A0A365YJS0_9MICC</name>
<protein>
    <submittedName>
        <fullName evidence="1">Uncharacterized protein</fullName>
    </submittedName>
</protein>